<accession>A0A1Y5TLB1</accession>
<keyword evidence="2" id="KW-1185">Reference proteome</keyword>
<dbReference type="RefSeq" id="WP_176244180.1">
    <property type="nucleotide sequence ID" value="NZ_FWFQ01000040.1"/>
</dbReference>
<dbReference type="InterPro" id="IPR018679">
    <property type="entry name" value="DUF2161"/>
</dbReference>
<proteinExistence type="predicted"/>
<dbReference type="Pfam" id="PF09929">
    <property type="entry name" value="DUF2161"/>
    <property type="match status" value="1"/>
</dbReference>
<reference evidence="1 2" key="1">
    <citation type="submission" date="2017-03" db="EMBL/GenBank/DDBJ databases">
        <authorList>
            <person name="Afonso C.L."/>
            <person name="Miller P.J."/>
            <person name="Scott M.A."/>
            <person name="Spackman E."/>
            <person name="Goraichik I."/>
            <person name="Dimitrov K.M."/>
            <person name="Suarez D.L."/>
            <person name="Swayne D.E."/>
        </authorList>
    </citation>
    <scope>NUCLEOTIDE SEQUENCE [LARGE SCALE GENOMIC DNA]</scope>
    <source>
        <strain evidence="1 2">CECT 7680</strain>
    </source>
</reference>
<dbReference type="AlphaFoldDB" id="A0A1Y5TLB1"/>
<evidence type="ECO:0000313" key="2">
    <source>
        <dbReference type="Proteomes" id="UP000193409"/>
    </source>
</evidence>
<sequence length="229" mass="24235">MSRPAETALYAPLKAHLEGLGFTVKSEVAGVDIVAMPGGPQAEGEPVLIEMKTGFSLTLFHQAIARQSVSDAVYVAVPRGQGRAFQKALKANLTLCRRLGIGLLTVRLEDGFVEVHADPGPYRPRMAARRKAGLLREFAARAGDPNVGGSRGQVVTAYRQDARRLLAHLSAHGASKGSEVAKATGVARATAIMAANHKGWFRRVARGVFEATPEGLAELAEAMAAQTDA</sequence>
<evidence type="ECO:0000313" key="1">
    <source>
        <dbReference type="EMBL" id="SLN66254.1"/>
    </source>
</evidence>
<organism evidence="1 2">
    <name type="scientific">Pseudoruegeria aquimaris</name>
    <dbReference type="NCBI Taxonomy" id="393663"/>
    <lineage>
        <taxon>Bacteria</taxon>
        <taxon>Pseudomonadati</taxon>
        <taxon>Pseudomonadota</taxon>
        <taxon>Alphaproteobacteria</taxon>
        <taxon>Rhodobacterales</taxon>
        <taxon>Roseobacteraceae</taxon>
        <taxon>Pseudoruegeria</taxon>
    </lineage>
</organism>
<gene>
    <name evidence="1" type="ORF">PSA7680_03506</name>
</gene>
<name>A0A1Y5TLB1_9RHOB</name>
<protein>
    <submittedName>
        <fullName evidence="1">Uncharacterized protein</fullName>
    </submittedName>
</protein>
<dbReference type="EMBL" id="FWFQ01000040">
    <property type="protein sequence ID" value="SLN66254.1"/>
    <property type="molecule type" value="Genomic_DNA"/>
</dbReference>
<dbReference type="Proteomes" id="UP000193409">
    <property type="component" value="Unassembled WGS sequence"/>
</dbReference>